<proteinExistence type="predicted"/>
<name>A0ABR1TB51_9PEZI</name>
<sequence length="299" mass="31640">MSPAPKIQVALDRGWYVITRDYMGINGAFPAGRLDPRAATGLAADARWAQYGYSICSFAAGFADEMAPSYAPDADARLVGSALGGTVPTGTNLFLQDAGQLSGGLLFSAFLGLSKVYANFSALLDAKAGAGDNKPTFVYIGNNDVEVNNQRELGRDVFDYLASGRAILYNETFQTVASGALQQGVHGVHGVPDTPLYVFKGARDEVSAVADTEQLVDRYCGLGVAVEYERNTMAGHADEELLGLPAAYDWIAARFAGPGRLRAAGRVAVLHVRGRACFVLRAACGYGYGGQAGYPLYIV</sequence>
<dbReference type="InterPro" id="IPR029058">
    <property type="entry name" value="AB_hydrolase_fold"/>
</dbReference>
<evidence type="ECO:0000313" key="2">
    <source>
        <dbReference type="EMBL" id="KAK8043839.1"/>
    </source>
</evidence>
<dbReference type="InterPro" id="IPR005152">
    <property type="entry name" value="Lipase_secreted"/>
</dbReference>
<reference evidence="2 3" key="1">
    <citation type="submission" date="2023-01" db="EMBL/GenBank/DDBJ databases">
        <title>Analysis of 21 Apiospora genomes using comparative genomics revels a genus with tremendous synthesis potential of carbohydrate active enzymes and secondary metabolites.</title>
        <authorList>
            <person name="Sorensen T."/>
        </authorList>
    </citation>
    <scope>NUCLEOTIDE SEQUENCE [LARGE SCALE GENOMIC DNA]</scope>
    <source>
        <strain evidence="2 3">CBS 135458</strain>
    </source>
</reference>
<evidence type="ECO:0000256" key="1">
    <source>
        <dbReference type="ARBA" id="ARBA00022801"/>
    </source>
</evidence>
<dbReference type="EMBL" id="JAQQWL010000012">
    <property type="protein sequence ID" value="KAK8043839.1"/>
    <property type="molecule type" value="Genomic_DNA"/>
</dbReference>
<gene>
    <name evidence="2" type="ORF">PG994_012677</name>
</gene>
<dbReference type="Pfam" id="PF03583">
    <property type="entry name" value="LIP"/>
    <property type="match status" value="1"/>
</dbReference>
<evidence type="ECO:0000313" key="3">
    <source>
        <dbReference type="Proteomes" id="UP001480595"/>
    </source>
</evidence>
<dbReference type="SUPFAM" id="SSF53474">
    <property type="entry name" value="alpha/beta-Hydrolases"/>
    <property type="match status" value="1"/>
</dbReference>
<dbReference type="RefSeq" id="XP_066710234.1">
    <property type="nucleotide sequence ID" value="XM_066864086.1"/>
</dbReference>
<comment type="caution">
    <text evidence="2">The sequence shown here is derived from an EMBL/GenBank/DDBJ whole genome shotgun (WGS) entry which is preliminary data.</text>
</comment>
<dbReference type="PANTHER" id="PTHR34853">
    <property type="match status" value="1"/>
</dbReference>
<keyword evidence="1" id="KW-0378">Hydrolase</keyword>
<organism evidence="2 3">
    <name type="scientific">Apiospora phragmitis</name>
    <dbReference type="NCBI Taxonomy" id="2905665"/>
    <lineage>
        <taxon>Eukaryota</taxon>
        <taxon>Fungi</taxon>
        <taxon>Dikarya</taxon>
        <taxon>Ascomycota</taxon>
        <taxon>Pezizomycotina</taxon>
        <taxon>Sordariomycetes</taxon>
        <taxon>Xylariomycetidae</taxon>
        <taxon>Amphisphaeriales</taxon>
        <taxon>Apiosporaceae</taxon>
        <taxon>Apiospora</taxon>
    </lineage>
</organism>
<dbReference type="Gene3D" id="3.40.50.1820">
    <property type="entry name" value="alpha/beta hydrolase"/>
    <property type="match status" value="1"/>
</dbReference>
<dbReference type="PANTHER" id="PTHR34853:SF5">
    <property type="entry name" value="LIP-DOMAIN-CONTAINING PROTEIN-RELATED"/>
    <property type="match status" value="1"/>
</dbReference>
<accession>A0ABR1TB51</accession>
<protein>
    <submittedName>
        <fullName evidence="2">Secretory lipase-domain-containing protein</fullName>
    </submittedName>
</protein>
<dbReference type="Gene3D" id="1.10.260.130">
    <property type="match status" value="1"/>
</dbReference>
<keyword evidence="3" id="KW-1185">Reference proteome</keyword>
<dbReference type="GeneID" id="92097149"/>
<dbReference type="Proteomes" id="UP001480595">
    <property type="component" value="Unassembled WGS sequence"/>
</dbReference>